<organism evidence="1 2">
    <name type="scientific">Mucilaginibacter ginsenosidivorans</name>
    <dbReference type="NCBI Taxonomy" id="398053"/>
    <lineage>
        <taxon>Bacteria</taxon>
        <taxon>Pseudomonadati</taxon>
        <taxon>Bacteroidota</taxon>
        <taxon>Sphingobacteriia</taxon>
        <taxon>Sphingobacteriales</taxon>
        <taxon>Sphingobacteriaceae</taxon>
        <taxon>Mucilaginibacter</taxon>
    </lineage>
</organism>
<dbReference type="OrthoDB" id="797448at2"/>
<gene>
    <name evidence="1" type="ORF">FRZ54_10385</name>
</gene>
<dbReference type="Proteomes" id="UP000321479">
    <property type="component" value="Chromosome"/>
</dbReference>
<dbReference type="RefSeq" id="WP_147031544.1">
    <property type="nucleotide sequence ID" value="NZ_JBHMAO010000010.1"/>
</dbReference>
<evidence type="ECO:0000313" key="2">
    <source>
        <dbReference type="Proteomes" id="UP000321479"/>
    </source>
</evidence>
<sequence>MSQVKPKVIAVSKIVPKPISPRHREFLHLTADANVIFSFPTGFREIAAPNDEYFSYDYAMEIPGHQFEIWFKVRSQKNDWKNYLAMKNDPRRQLPNPDTGYLAKGRAMAKTLCNDTVSVSRDIDQEVLRRYNANAGKSYLVDMPYRETTKHYKYALVLAIEKDHTGTILIVCFTDEKSPEFFRNVNRISHYLKFKS</sequence>
<accession>A0A5B8UVQ1</accession>
<evidence type="ECO:0000313" key="1">
    <source>
        <dbReference type="EMBL" id="QEC62968.1"/>
    </source>
</evidence>
<dbReference type="EMBL" id="CP042436">
    <property type="protein sequence ID" value="QEC62968.1"/>
    <property type="molecule type" value="Genomic_DNA"/>
</dbReference>
<name>A0A5B8UVQ1_9SPHI</name>
<reference evidence="1 2" key="1">
    <citation type="journal article" date="2017" name="Curr. Microbiol.">
        <title>Mucilaginibacter ginsenosidivorans sp. nov., Isolated from Soil of Ginseng Field.</title>
        <authorList>
            <person name="Kim M.M."/>
            <person name="Siddiqi M.Z."/>
            <person name="Im W.T."/>
        </authorList>
    </citation>
    <scope>NUCLEOTIDE SEQUENCE [LARGE SCALE GENOMIC DNA]</scope>
    <source>
        <strain evidence="1 2">Gsoil 3017</strain>
    </source>
</reference>
<keyword evidence="2" id="KW-1185">Reference proteome</keyword>
<dbReference type="AlphaFoldDB" id="A0A5B8UVQ1"/>
<protein>
    <recommendedName>
        <fullName evidence="3">PsbP C-terminal domain-containing protein</fullName>
    </recommendedName>
</protein>
<evidence type="ECO:0008006" key="3">
    <source>
        <dbReference type="Google" id="ProtNLM"/>
    </source>
</evidence>
<dbReference type="KEGG" id="mgin:FRZ54_10385"/>
<proteinExistence type="predicted"/>